<evidence type="ECO:0000256" key="1">
    <source>
        <dbReference type="SAM" id="MobiDB-lite"/>
    </source>
</evidence>
<dbReference type="InterPro" id="IPR005224">
    <property type="entry name" value="SfsA"/>
</dbReference>
<dbReference type="Pfam" id="PF03749">
    <property type="entry name" value="SfsA"/>
    <property type="match status" value="1"/>
</dbReference>
<name>A0A8J2WER0_9STRA</name>
<feature type="compositionally biased region" description="Polar residues" evidence="1">
    <location>
        <begin position="1"/>
        <end position="10"/>
    </location>
</feature>
<feature type="region of interest" description="Disordered" evidence="1">
    <location>
        <begin position="1"/>
        <end position="22"/>
    </location>
</feature>
<accession>A0A8J2WER0</accession>
<dbReference type="OrthoDB" id="199134at2759"/>
<protein>
    <recommendedName>
        <fullName evidence="2">Sugar fermentation stimulation protein C-terminal domain-containing protein</fullName>
    </recommendedName>
</protein>
<gene>
    <name evidence="3" type="ORF">PECAL_1P19790</name>
</gene>
<keyword evidence="4" id="KW-1185">Reference proteome</keyword>
<organism evidence="3 4">
    <name type="scientific">Pelagomonas calceolata</name>
    <dbReference type="NCBI Taxonomy" id="35677"/>
    <lineage>
        <taxon>Eukaryota</taxon>
        <taxon>Sar</taxon>
        <taxon>Stramenopiles</taxon>
        <taxon>Ochrophyta</taxon>
        <taxon>Pelagophyceae</taxon>
        <taxon>Pelagomonadales</taxon>
        <taxon>Pelagomonadaceae</taxon>
        <taxon>Pelagomonas</taxon>
    </lineage>
</organism>
<evidence type="ECO:0000313" key="4">
    <source>
        <dbReference type="Proteomes" id="UP000789595"/>
    </source>
</evidence>
<dbReference type="GO" id="GO:0003677">
    <property type="term" value="F:DNA binding"/>
    <property type="evidence" value="ECO:0007669"/>
    <property type="project" value="InterPro"/>
</dbReference>
<dbReference type="EMBL" id="CAKKNE010000001">
    <property type="protein sequence ID" value="CAH0365535.1"/>
    <property type="molecule type" value="Genomic_DNA"/>
</dbReference>
<dbReference type="PANTHER" id="PTHR30545">
    <property type="entry name" value="SUGAR FERMENTATION STIMULATION PROTEIN A"/>
    <property type="match status" value="1"/>
</dbReference>
<sequence>MAKRTATLTPKPSKGAKRAKSVLRTEPLSSEALFTLGGDDATHALVEAEVVRRPSQRNRSPYVADIRVAGREAICHVPSLDLGGKCVAGSTILVKPALDTKGNLVGPDAVNPKYGTPKCEFHCQLAKLPGGGWVGAHPSLGEKAAVALLQRSPVLGDVWTGDRAKAEIRREVTGPRGQDMRADFVVSGSGKDCVLEVKTVVDASVDSGVAAEEEENGPTAALFPWGSKNQKGPEGEKVVSARAIKHVDALAAIAEEGVASAAVLFIVARGDCSSFRPHAARCPSFAAHLKAAKKAGVTLVARRIRWDVRDGVAHAFDDGAIPVDV</sequence>
<evidence type="ECO:0000259" key="2">
    <source>
        <dbReference type="Pfam" id="PF03749"/>
    </source>
</evidence>
<comment type="caution">
    <text evidence="3">The sequence shown here is derived from an EMBL/GenBank/DDBJ whole genome shotgun (WGS) entry which is preliminary data.</text>
</comment>
<proteinExistence type="predicted"/>
<dbReference type="Gene3D" id="3.40.1350.60">
    <property type="match status" value="1"/>
</dbReference>
<dbReference type="Proteomes" id="UP000789595">
    <property type="component" value="Unassembled WGS sequence"/>
</dbReference>
<dbReference type="InterPro" id="IPR040452">
    <property type="entry name" value="SfsA_C"/>
</dbReference>
<feature type="domain" description="Sugar fermentation stimulation protein C-terminal" evidence="2">
    <location>
        <begin position="239"/>
        <end position="307"/>
    </location>
</feature>
<dbReference type="AlphaFoldDB" id="A0A8J2WER0"/>
<reference evidence="3" key="1">
    <citation type="submission" date="2021-11" db="EMBL/GenBank/DDBJ databases">
        <authorList>
            <consortium name="Genoscope - CEA"/>
            <person name="William W."/>
        </authorList>
    </citation>
    <scope>NUCLEOTIDE SEQUENCE</scope>
</reference>
<evidence type="ECO:0000313" key="3">
    <source>
        <dbReference type="EMBL" id="CAH0365535.1"/>
    </source>
</evidence>
<dbReference type="PANTHER" id="PTHR30545:SF3">
    <property type="entry name" value="SUGAR FERMENTATION STIMULATION PROTEIN C-TERMINAL DOMAIN-CONTAINING PROTEIN"/>
    <property type="match status" value="1"/>
</dbReference>